<reference evidence="3 4" key="1">
    <citation type="submission" date="2020-02" db="EMBL/GenBank/DDBJ databases">
        <authorList>
            <person name="Rodrigo-Torres L."/>
            <person name="Arahal R. D."/>
            <person name="Lucena T."/>
        </authorList>
    </citation>
    <scope>NUCLEOTIDE SEQUENCE [LARGE SCALE GENOMIC DNA]</scope>
    <source>
        <strain evidence="3 4">CECT 9734</strain>
    </source>
</reference>
<dbReference type="RefSeq" id="WP_173920067.1">
    <property type="nucleotide sequence ID" value="NZ_CADCXY010000002.1"/>
</dbReference>
<feature type="domain" description="Aminotransferase class V" evidence="2">
    <location>
        <begin position="44"/>
        <end position="354"/>
    </location>
</feature>
<dbReference type="InterPro" id="IPR015422">
    <property type="entry name" value="PyrdxlP-dep_Trfase_small"/>
</dbReference>
<dbReference type="InterPro" id="IPR015421">
    <property type="entry name" value="PyrdxlP-dep_Trfase_major"/>
</dbReference>
<dbReference type="Gene3D" id="3.40.640.10">
    <property type="entry name" value="Type I PLP-dependent aspartate aminotransferase-like (Major domain)"/>
    <property type="match status" value="1"/>
</dbReference>
<gene>
    <name evidence="3" type="ORF">PSI9734_01046</name>
</gene>
<keyword evidence="1" id="KW-0663">Pyridoxal phosphate</keyword>
<evidence type="ECO:0000259" key="2">
    <source>
        <dbReference type="Pfam" id="PF00266"/>
    </source>
</evidence>
<evidence type="ECO:0000313" key="3">
    <source>
        <dbReference type="EMBL" id="CAB0150603.1"/>
    </source>
</evidence>
<dbReference type="Gene3D" id="3.90.1150.10">
    <property type="entry name" value="Aspartate Aminotransferase, domain 1"/>
    <property type="match status" value="1"/>
</dbReference>
<sequence>MTSFKHHYRYFLEQHPGKLHCAPHSHHYWPDVTRQAQLDYWDDSAQGVDHKWDTIFGKRIPAVQRQLAELLDHPAPEQFVFAQNTHELLYRVISCFDPAKPLTILTTDGEFHSFSRQVKRLEERGNVTVVRVACEPFDSFSERWQAALSAQHFDLVFTSQVFFNSAVVAPPLSSWLPNVADDTLVMVDGYHGCGALPTRLREFADRIFYLAGSYKYLQAGEGCCFMTVPRNCQLRPEYTGWFADFENLAKPQQATIGYASDGLRFAGATMDFTALYRLQAVLDWWQREQLTVEAIHGYVQNLQQEFLKVIDELDHPLLNRSALLHHDLANHGHFLTFALCNEAQVLELSRLLREVGVETDSRGCRLRFGFALYHDPVDYQQLKKAFE</sequence>
<dbReference type="InterPro" id="IPR000192">
    <property type="entry name" value="Aminotrans_V_dom"/>
</dbReference>
<dbReference type="InterPro" id="IPR015424">
    <property type="entry name" value="PyrdxlP-dep_Trfase"/>
</dbReference>
<evidence type="ECO:0000256" key="1">
    <source>
        <dbReference type="ARBA" id="ARBA00022898"/>
    </source>
</evidence>
<keyword evidence="4" id="KW-1185">Reference proteome</keyword>
<organism evidence="3 4">
    <name type="scientific">Pseudidiomarina piscicola</name>
    <dbReference type="NCBI Taxonomy" id="2614830"/>
    <lineage>
        <taxon>Bacteria</taxon>
        <taxon>Pseudomonadati</taxon>
        <taxon>Pseudomonadota</taxon>
        <taxon>Gammaproteobacteria</taxon>
        <taxon>Alteromonadales</taxon>
        <taxon>Idiomarinaceae</taxon>
        <taxon>Pseudidiomarina</taxon>
    </lineage>
</organism>
<evidence type="ECO:0000313" key="4">
    <source>
        <dbReference type="Proteomes" id="UP000481517"/>
    </source>
</evidence>
<proteinExistence type="predicted"/>
<dbReference type="AlphaFoldDB" id="A0A6S6WLK7"/>
<dbReference type="EMBL" id="CADCXY010000002">
    <property type="protein sequence ID" value="CAB0150603.1"/>
    <property type="molecule type" value="Genomic_DNA"/>
</dbReference>
<dbReference type="Proteomes" id="UP000481517">
    <property type="component" value="Unassembled WGS sequence"/>
</dbReference>
<dbReference type="Pfam" id="PF00266">
    <property type="entry name" value="Aminotran_5"/>
    <property type="match status" value="1"/>
</dbReference>
<dbReference type="SUPFAM" id="SSF53383">
    <property type="entry name" value="PLP-dependent transferases"/>
    <property type="match status" value="1"/>
</dbReference>
<name>A0A6S6WLK7_9GAMM</name>
<protein>
    <recommendedName>
        <fullName evidence="2">Aminotransferase class V domain-containing protein</fullName>
    </recommendedName>
</protein>
<accession>A0A6S6WLK7</accession>